<sequence length="319" mass="34204">MAEATMSFGSSPGWRKTPEAQHGVLPADAGVFRPARAAAVGPRQASPGVSGRIRERSRVLRAPGLLPDRRSMGILTTCLVSLAAVNAAMLLIRCWRRSVEVRAVRQVRAWPGLDVYHAQWLSAGERLCSTDHQPSDLERNSHRAAEVAIRLLRRDGLIDGSTIKVVPDAAEPAHPVTAAAFHYIDESWIIPSEMRTADVSRDPDFQAAVRAHLKELFVHAPATRRHPATTTVQAAIWAYGLGAAAPAMHVYLALSGSAPEDPYTRQGSFVAALLVFVAALIVLTAQAGNTWHPLEDTGVPSGLRELSPLCPSGDPPAVG</sequence>
<feature type="transmembrane region" description="Helical" evidence="2">
    <location>
        <begin position="234"/>
        <end position="254"/>
    </location>
</feature>
<organism evidence="3 4">
    <name type="scientific">Streptomyces ambofaciens</name>
    <dbReference type="NCBI Taxonomy" id="1889"/>
    <lineage>
        <taxon>Bacteria</taxon>
        <taxon>Bacillati</taxon>
        <taxon>Actinomycetota</taxon>
        <taxon>Actinomycetes</taxon>
        <taxon>Kitasatosporales</taxon>
        <taxon>Streptomycetaceae</taxon>
        <taxon>Streptomyces</taxon>
    </lineage>
</organism>
<protein>
    <recommendedName>
        <fullName evidence="5">Integral membrane protein</fullName>
    </recommendedName>
</protein>
<reference evidence="4" key="1">
    <citation type="submission" date="2015-10" db="EMBL/GenBank/DDBJ databases">
        <title>Complete genome sequence of Streptomyces ambofaciens DSM 40697.</title>
        <authorList>
            <person name="Thibessard A."/>
            <person name="Leblond P."/>
        </authorList>
    </citation>
    <scope>NUCLEOTIDE SEQUENCE [LARGE SCALE GENOMIC DNA]</scope>
    <source>
        <strain evidence="4">DSM 40697</strain>
    </source>
</reference>
<reference evidence="3 4" key="2">
    <citation type="journal article" date="2016" name="Genome Announc.">
        <title>Complete Genome Sequence of Streptomyces ambofaciens DSM 40697, a Paradigm for Genome Plasticity Studies.</title>
        <authorList>
            <person name="Thibessard A."/>
            <person name="Leblond P."/>
        </authorList>
    </citation>
    <scope>NUCLEOTIDE SEQUENCE [LARGE SCALE GENOMIC DNA]</scope>
    <source>
        <strain evidence="3 4">DSM 40697</strain>
    </source>
</reference>
<feature type="transmembrane region" description="Helical" evidence="2">
    <location>
        <begin position="72"/>
        <end position="92"/>
    </location>
</feature>
<dbReference type="EMBL" id="CP012949">
    <property type="protein sequence ID" value="ANB04169.1"/>
    <property type="molecule type" value="Genomic_DNA"/>
</dbReference>
<name>A0ABN4NYV8_STRAM</name>
<keyword evidence="2" id="KW-0472">Membrane</keyword>
<evidence type="ECO:0000256" key="2">
    <source>
        <dbReference type="SAM" id="Phobius"/>
    </source>
</evidence>
<accession>A0ABN4NYV8</accession>
<gene>
    <name evidence="3" type="ORF">SAM40697_0206</name>
</gene>
<proteinExistence type="predicted"/>
<feature type="transmembrane region" description="Helical" evidence="2">
    <location>
        <begin position="266"/>
        <end position="285"/>
    </location>
</feature>
<evidence type="ECO:0000313" key="4">
    <source>
        <dbReference type="Proteomes" id="UP000076720"/>
    </source>
</evidence>
<evidence type="ECO:0000256" key="1">
    <source>
        <dbReference type="SAM" id="MobiDB-lite"/>
    </source>
</evidence>
<evidence type="ECO:0000313" key="3">
    <source>
        <dbReference type="EMBL" id="ANB04169.1"/>
    </source>
</evidence>
<dbReference type="Proteomes" id="UP000076720">
    <property type="component" value="Chromosome"/>
</dbReference>
<feature type="region of interest" description="Disordered" evidence="1">
    <location>
        <begin position="1"/>
        <end position="20"/>
    </location>
</feature>
<keyword evidence="2" id="KW-1133">Transmembrane helix</keyword>
<keyword evidence="2" id="KW-0812">Transmembrane</keyword>
<keyword evidence="4" id="KW-1185">Reference proteome</keyword>
<evidence type="ECO:0008006" key="5">
    <source>
        <dbReference type="Google" id="ProtNLM"/>
    </source>
</evidence>